<dbReference type="InterPro" id="IPR031421">
    <property type="entry name" value="DUF4666"/>
</dbReference>
<dbReference type="Pfam" id="PF15697">
    <property type="entry name" value="DUF4666"/>
    <property type="match status" value="1"/>
</dbReference>
<organism evidence="2 3">
    <name type="scientific">Ensete ventricosum</name>
    <name type="common">Abyssinian banana</name>
    <name type="synonym">Musa ensete</name>
    <dbReference type="NCBI Taxonomy" id="4639"/>
    <lineage>
        <taxon>Eukaryota</taxon>
        <taxon>Viridiplantae</taxon>
        <taxon>Streptophyta</taxon>
        <taxon>Embryophyta</taxon>
        <taxon>Tracheophyta</taxon>
        <taxon>Spermatophyta</taxon>
        <taxon>Magnoliopsida</taxon>
        <taxon>Liliopsida</taxon>
        <taxon>Zingiberales</taxon>
        <taxon>Musaceae</taxon>
        <taxon>Ensete</taxon>
    </lineage>
</organism>
<keyword evidence="3" id="KW-1185">Reference proteome</keyword>
<evidence type="ECO:0000313" key="3">
    <source>
        <dbReference type="Proteomes" id="UP001222027"/>
    </source>
</evidence>
<dbReference type="PANTHER" id="PTHR33730:SF16">
    <property type="entry name" value="OS01G0174100 PROTEIN"/>
    <property type="match status" value="1"/>
</dbReference>
<gene>
    <name evidence="2" type="ORF">OPV22_006553</name>
</gene>
<feature type="region of interest" description="Disordered" evidence="1">
    <location>
        <begin position="28"/>
        <end position="81"/>
    </location>
</feature>
<accession>A0AAV8RLL0</accession>
<evidence type="ECO:0000256" key="1">
    <source>
        <dbReference type="SAM" id="MobiDB-lite"/>
    </source>
</evidence>
<dbReference type="AlphaFoldDB" id="A0AAV8RLL0"/>
<protein>
    <recommendedName>
        <fullName evidence="4">MAPK kinase substrate protein</fullName>
    </recommendedName>
</protein>
<comment type="caution">
    <text evidence="2">The sequence shown here is derived from an EMBL/GenBank/DDBJ whole genome shotgun (WGS) entry which is preliminary data.</text>
</comment>
<name>A0AAV8RLL0_ENSVE</name>
<sequence>MAGLQRSAQSFRRSGSSGLVWEERFLSGDLSQQRKEEEGGSELKELRHAQTTERRTDFRAGPVLPAADPPSPDASGCFLCGFLRKPTSTKRSKPRRR</sequence>
<dbReference type="Proteomes" id="UP001222027">
    <property type="component" value="Unassembled WGS sequence"/>
</dbReference>
<evidence type="ECO:0000313" key="2">
    <source>
        <dbReference type="EMBL" id="KAJ8505667.1"/>
    </source>
</evidence>
<reference evidence="2 3" key="1">
    <citation type="submission" date="2022-12" db="EMBL/GenBank/DDBJ databases">
        <title>Chromosome-scale assembly of the Ensete ventricosum genome.</title>
        <authorList>
            <person name="Dussert Y."/>
            <person name="Stocks J."/>
            <person name="Wendawek A."/>
            <person name="Woldeyes F."/>
            <person name="Nichols R.A."/>
            <person name="Borrell J.S."/>
        </authorList>
    </citation>
    <scope>NUCLEOTIDE SEQUENCE [LARGE SCALE GENOMIC DNA]</scope>
    <source>
        <strain evidence="3">cv. Maze</strain>
        <tissue evidence="2">Seeds</tissue>
    </source>
</reference>
<dbReference type="EMBL" id="JAQQAF010000002">
    <property type="protein sequence ID" value="KAJ8505667.1"/>
    <property type="molecule type" value="Genomic_DNA"/>
</dbReference>
<evidence type="ECO:0008006" key="4">
    <source>
        <dbReference type="Google" id="ProtNLM"/>
    </source>
</evidence>
<feature type="compositionally biased region" description="Basic and acidic residues" evidence="1">
    <location>
        <begin position="28"/>
        <end position="58"/>
    </location>
</feature>
<proteinExistence type="predicted"/>
<dbReference type="PANTHER" id="PTHR33730">
    <property type="entry name" value="OS05G0542732 PROTEIN-RELATED"/>
    <property type="match status" value="1"/>
</dbReference>